<evidence type="ECO:0000256" key="2">
    <source>
        <dbReference type="SAM" id="SignalP"/>
    </source>
</evidence>
<name>A0A164P1K3_9NOCA</name>
<keyword evidence="2" id="KW-0732">Signal</keyword>
<dbReference type="AlphaFoldDB" id="A0A164P1K3"/>
<dbReference type="Proteomes" id="UP000076512">
    <property type="component" value="Unassembled WGS sequence"/>
</dbReference>
<dbReference type="EMBL" id="LWGR01000004">
    <property type="protein sequence ID" value="KZM74998.1"/>
    <property type="molecule type" value="Genomic_DNA"/>
</dbReference>
<organism evidence="3 4">
    <name type="scientific">Nocardia terpenica</name>
    <dbReference type="NCBI Taxonomy" id="455432"/>
    <lineage>
        <taxon>Bacteria</taxon>
        <taxon>Bacillati</taxon>
        <taxon>Actinomycetota</taxon>
        <taxon>Actinomycetes</taxon>
        <taxon>Mycobacteriales</taxon>
        <taxon>Nocardiaceae</taxon>
        <taxon>Nocardia</taxon>
    </lineage>
</organism>
<dbReference type="InterPro" id="IPR035992">
    <property type="entry name" value="Ricin_B-like_lectins"/>
</dbReference>
<dbReference type="RefSeq" id="WP_067587045.1">
    <property type="nucleotide sequence ID" value="NZ_JABMCZ010000005.1"/>
</dbReference>
<dbReference type="SUPFAM" id="SSF50370">
    <property type="entry name" value="Ricin B-like lectins"/>
    <property type="match status" value="1"/>
</dbReference>
<evidence type="ECO:0000313" key="3">
    <source>
        <dbReference type="EMBL" id="KZM74998.1"/>
    </source>
</evidence>
<feature type="signal peptide" evidence="2">
    <location>
        <begin position="1"/>
        <end position="20"/>
    </location>
</feature>
<protein>
    <submittedName>
        <fullName evidence="3">Uncharacterized protein</fullName>
    </submittedName>
</protein>
<keyword evidence="4" id="KW-1185">Reference proteome</keyword>
<proteinExistence type="predicted"/>
<dbReference type="CDD" id="cd00161">
    <property type="entry name" value="beta-trefoil_Ricin-like"/>
    <property type="match status" value="1"/>
</dbReference>
<feature type="chain" id="PRO_5007852169" evidence="2">
    <location>
        <begin position="21"/>
        <end position="166"/>
    </location>
</feature>
<evidence type="ECO:0000256" key="1">
    <source>
        <dbReference type="SAM" id="MobiDB-lite"/>
    </source>
</evidence>
<reference evidence="3 4" key="1">
    <citation type="submission" date="2016-04" db="EMBL/GenBank/DDBJ databases">
        <authorList>
            <person name="Evans L.H."/>
            <person name="Alamgir A."/>
            <person name="Owens N."/>
            <person name="Weber N.D."/>
            <person name="Virtaneva K."/>
            <person name="Barbian K."/>
            <person name="Babar A."/>
            <person name="Rosenke K."/>
        </authorList>
    </citation>
    <scope>NUCLEOTIDE SEQUENCE [LARGE SCALE GENOMIC DNA]</scope>
    <source>
        <strain evidence="3 4">IFM 0406</strain>
    </source>
</reference>
<feature type="region of interest" description="Disordered" evidence="1">
    <location>
        <begin position="51"/>
        <end position="82"/>
    </location>
</feature>
<dbReference type="PROSITE" id="PS50231">
    <property type="entry name" value="RICIN_B_LECTIN"/>
    <property type="match status" value="1"/>
</dbReference>
<evidence type="ECO:0000313" key="4">
    <source>
        <dbReference type="Proteomes" id="UP000076512"/>
    </source>
</evidence>
<gene>
    <name evidence="3" type="ORF">AWN90_23650</name>
</gene>
<accession>A0A164P1K3</accession>
<sequence>MFVVGSICLAAGLPTATASADWPDTGTGFTIESVAYPGKCLSTNRDAPLEDVKPCAPRSNSETWQAIDGTGPSRLQTPKGKQSKGCLLPGQYYYVYLSSCKNPARWEYVPGQGADGTGQIRIDDHGTPRCLRVIHKSETHGGNVFQAPPCDPAARDQQWRVTPVSN</sequence>
<feature type="region of interest" description="Disordered" evidence="1">
    <location>
        <begin position="141"/>
        <end position="166"/>
    </location>
</feature>
<dbReference type="Gene3D" id="2.80.10.50">
    <property type="match status" value="1"/>
</dbReference>
<comment type="caution">
    <text evidence="3">The sequence shown here is derived from an EMBL/GenBank/DDBJ whole genome shotgun (WGS) entry which is preliminary data.</text>
</comment>